<dbReference type="Proteomes" id="UP001597308">
    <property type="component" value="Unassembled WGS sequence"/>
</dbReference>
<gene>
    <name evidence="1" type="ORF">ACFSCV_15695</name>
</gene>
<dbReference type="InterPro" id="IPR012334">
    <property type="entry name" value="Pectin_lyas_fold"/>
</dbReference>
<comment type="caution">
    <text evidence="1">The sequence shown here is derived from an EMBL/GenBank/DDBJ whole genome shotgun (WGS) entry which is preliminary data.</text>
</comment>
<dbReference type="InterPro" id="IPR011050">
    <property type="entry name" value="Pectin_lyase_fold/virulence"/>
</dbReference>
<dbReference type="EMBL" id="JBHUER010000010">
    <property type="protein sequence ID" value="MFD1704451.1"/>
    <property type="molecule type" value="Genomic_DNA"/>
</dbReference>
<dbReference type="RefSeq" id="WP_378800507.1">
    <property type="nucleotide sequence ID" value="NZ_JBHUER010000010.1"/>
</dbReference>
<sequence>MAVAKTASGGEVSVLDPMALGVVTITKPMTIISSTERGGILASGTTGVIVNVAAGVDVYLEGLTIQGGGTGVAGIRMTGQGTLHIRNSIIRGFTGAAVSVEGGGGTRVFIDGLSASGNGFGVRIAGKSGAANSALVRNSAIVGNSTAAVQVENNGTLFVGSSSLVSSGGGSDIVTLGSGKVFSYGDNVVGNGNPTGLRPLK</sequence>
<accession>A0ABW4KBK4</accession>
<protein>
    <recommendedName>
        <fullName evidence="3">Right-handed parallel beta-helix repeat-containing protein</fullName>
    </recommendedName>
</protein>
<dbReference type="InterPro" id="IPR006626">
    <property type="entry name" value="PbH1"/>
</dbReference>
<evidence type="ECO:0000313" key="1">
    <source>
        <dbReference type="EMBL" id="MFD1704451.1"/>
    </source>
</evidence>
<name>A0ABW4KBK4_9HYPH</name>
<proteinExistence type="predicted"/>
<organism evidence="1 2">
    <name type="scientific">Methylopila henanensis</name>
    <dbReference type="NCBI Taxonomy" id="873516"/>
    <lineage>
        <taxon>Bacteria</taxon>
        <taxon>Pseudomonadati</taxon>
        <taxon>Pseudomonadota</taxon>
        <taxon>Alphaproteobacteria</taxon>
        <taxon>Hyphomicrobiales</taxon>
        <taxon>Methylopilaceae</taxon>
        <taxon>Methylopila</taxon>
    </lineage>
</organism>
<dbReference type="Gene3D" id="2.160.20.10">
    <property type="entry name" value="Single-stranded right-handed beta-helix, Pectin lyase-like"/>
    <property type="match status" value="1"/>
</dbReference>
<evidence type="ECO:0008006" key="3">
    <source>
        <dbReference type="Google" id="ProtNLM"/>
    </source>
</evidence>
<dbReference type="SUPFAM" id="SSF51126">
    <property type="entry name" value="Pectin lyase-like"/>
    <property type="match status" value="1"/>
</dbReference>
<dbReference type="SMART" id="SM00710">
    <property type="entry name" value="PbH1"/>
    <property type="match status" value="4"/>
</dbReference>
<reference evidence="2" key="1">
    <citation type="journal article" date="2019" name="Int. J. Syst. Evol. Microbiol.">
        <title>The Global Catalogue of Microorganisms (GCM) 10K type strain sequencing project: providing services to taxonomists for standard genome sequencing and annotation.</title>
        <authorList>
            <consortium name="The Broad Institute Genomics Platform"/>
            <consortium name="The Broad Institute Genome Sequencing Center for Infectious Disease"/>
            <person name="Wu L."/>
            <person name="Ma J."/>
        </authorList>
    </citation>
    <scope>NUCLEOTIDE SEQUENCE [LARGE SCALE GENOMIC DNA]</scope>
    <source>
        <strain evidence="2">KCTC 23707</strain>
    </source>
</reference>
<evidence type="ECO:0000313" key="2">
    <source>
        <dbReference type="Proteomes" id="UP001597308"/>
    </source>
</evidence>
<keyword evidence="2" id="KW-1185">Reference proteome</keyword>